<evidence type="ECO:0000313" key="4">
    <source>
        <dbReference type="EMBL" id="KAH9414787.1"/>
    </source>
</evidence>
<gene>
    <name evidence="4" type="ORF">DERP_008628</name>
</gene>
<organism evidence="4 5">
    <name type="scientific">Dermatophagoides pteronyssinus</name>
    <name type="common">European house dust mite</name>
    <dbReference type="NCBI Taxonomy" id="6956"/>
    <lineage>
        <taxon>Eukaryota</taxon>
        <taxon>Metazoa</taxon>
        <taxon>Ecdysozoa</taxon>
        <taxon>Arthropoda</taxon>
        <taxon>Chelicerata</taxon>
        <taxon>Arachnida</taxon>
        <taxon>Acari</taxon>
        <taxon>Acariformes</taxon>
        <taxon>Sarcoptiformes</taxon>
        <taxon>Astigmata</taxon>
        <taxon>Psoroptidia</taxon>
        <taxon>Analgoidea</taxon>
        <taxon>Pyroglyphidae</taxon>
        <taxon>Dermatophagoidinae</taxon>
        <taxon>Dermatophagoides</taxon>
    </lineage>
</organism>
<feature type="non-terminal residue" evidence="4">
    <location>
        <position position="1"/>
    </location>
</feature>
<feature type="transmembrane region" description="Helical" evidence="2">
    <location>
        <begin position="146"/>
        <end position="168"/>
    </location>
</feature>
<feature type="compositionally biased region" description="Low complexity" evidence="1">
    <location>
        <begin position="691"/>
        <end position="765"/>
    </location>
</feature>
<keyword evidence="2" id="KW-1133">Transmembrane helix</keyword>
<name>A0ABQ8IWU6_DERPT</name>
<reference evidence="4 5" key="1">
    <citation type="journal article" date="2018" name="J. Allergy Clin. Immunol.">
        <title>High-quality assembly of Dermatophagoides pteronyssinus genome and transcriptome reveals a wide range of novel allergens.</title>
        <authorList>
            <person name="Liu X.Y."/>
            <person name="Yang K.Y."/>
            <person name="Wang M.Q."/>
            <person name="Kwok J.S."/>
            <person name="Zeng X."/>
            <person name="Yang Z."/>
            <person name="Xiao X.J."/>
            <person name="Lau C.P."/>
            <person name="Li Y."/>
            <person name="Huang Z.M."/>
            <person name="Ba J.G."/>
            <person name="Yim A.K."/>
            <person name="Ouyang C.Y."/>
            <person name="Ngai S.M."/>
            <person name="Chan T.F."/>
            <person name="Leung E.L."/>
            <person name="Liu L."/>
            <person name="Liu Z.G."/>
            <person name="Tsui S.K."/>
        </authorList>
    </citation>
    <scope>NUCLEOTIDE SEQUENCE [LARGE SCALE GENOMIC DNA]</scope>
    <source>
        <strain evidence="4">Derp</strain>
    </source>
</reference>
<evidence type="ECO:0000313" key="5">
    <source>
        <dbReference type="Proteomes" id="UP000887458"/>
    </source>
</evidence>
<dbReference type="InterPro" id="IPR001007">
    <property type="entry name" value="VWF_dom"/>
</dbReference>
<evidence type="ECO:0000256" key="1">
    <source>
        <dbReference type="SAM" id="MobiDB-lite"/>
    </source>
</evidence>
<sequence length="781" mass="86545">HPQPSSGVEICYNDKGDMVKHGEQYVPLGIDTCTQCTCMHGKAEMCISVLCSPPENCRRYHELTNKCCEFLCIDGGNGNEIINSNNGNSDMAIRMINTGTGHHYHSNNFNGGLQNGLRFLGNNNNKTAILTKGETKTFHSIPTSNLGLRLITSTVTSFLILALLLFMIHRLRQRRLLMMIRRLQNRRLNHMNASNSGHHLPPPPPHCNDPSGYGVDQLVTTPMRLFGLGGHSSINGPFGPFDLMGPGSIEPPPPYTFWKPPSMPAQCIEQQQQQQQFPSLTETNDLSPVQPLPNEAPPSYEESIQVSNSNIAMSNAALIIGCQQSSLSQQFSNTQSSNHHNEIINVLDHQPSYSGYVMTQSQPQNWLTTTTTTPHNSIIRSINLPQQSIIENQPMDQIQQTFTKQISHSNNSSGNRANTHAHHNNRYYQPNNLIHHNSIIATDIKPLPVCYRGQSLNVDPQIRHCVPNPPATMRNNLFYPQRLISHLASSLASHNDLSQSQPSGRSTSTDQYITRLHVEPPISNQTSVNYGRTMIMPVNNNSQQTHETSTLRTHFPNARSTMLQQPQSSIMSRCIYNNNSIHQQQQQTQNHSQITNNQLSTNHHCSTTMINNNINESSKEKIIQNDSINSPSSSSESLSQCTIVRKPIDVHQTGATIEQSSSRQSIISNQQSHSSHHHHNLNRHRKKSKSNQDSSNQTMTSNYSSPSSSSSSSSLSSSLANSYSDDGSSPSTRISASSSSSSLSSSRTNNTMMTTTTTTSTTTNHNNNTVIQVKVDTISHL</sequence>
<keyword evidence="5" id="KW-1185">Reference proteome</keyword>
<keyword evidence="2" id="KW-0472">Membrane</keyword>
<evidence type="ECO:0000256" key="2">
    <source>
        <dbReference type="SAM" id="Phobius"/>
    </source>
</evidence>
<comment type="caution">
    <text evidence="4">The sequence shown here is derived from an EMBL/GenBank/DDBJ whole genome shotgun (WGS) entry which is preliminary data.</text>
</comment>
<dbReference type="Proteomes" id="UP000887458">
    <property type="component" value="Unassembled WGS sequence"/>
</dbReference>
<feature type="compositionally biased region" description="Low complexity" evidence="1">
    <location>
        <begin position="660"/>
        <end position="673"/>
    </location>
</feature>
<dbReference type="PANTHER" id="PTHR15256:SF6">
    <property type="entry name" value="INTEGRAL MEMBRANE PROTEIN DGCR2_IDD"/>
    <property type="match status" value="1"/>
</dbReference>
<protein>
    <recommendedName>
        <fullName evidence="3">VWFC domain-containing protein</fullName>
    </recommendedName>
</protein>
<feature type="compositionally biased region" description="Basic residues" evidence="1">
    <location>
        <begin position="674"/>
        <end position="689"/>
    </location>
</feature>
<dbReference type="EMBL" id="NJHN03000105">
    <property type="protein sequence ID" value="KAH9414787.1"/>
    <property type="molecule type" value="Genomic_DNA"/>
</dbReference>
<feature type="domain" description="VWFC" evidence="3">
    <location>
        <begin position="9"/>
        <end position="73"/>
    </location>
</feature>
<dbReference type="PANTHER" id="PTHR15256">
    <property type="entry name" value="INTEGRAL MEMBRANE PROTEIN DGCR2/IDD"/>
    <property type="match status" value="1"/>
</dbReference>
<dbReference type="InterPro" id="IPR042378">
    <property type="entry name" value="IDD"/>
</dbReference>
<proteinExistence type="predicted"/>
<keyword evidence="2" id="KW-0812">Transmembrane</keyword>
<reference evidence="4 5" key="2">
    <citation type="journal article" date="2022" name="Mol. Biol. Evol.">
        <title>Comparative Genomics Reveals Insights into the Divergent Evolution of Astigmatic Mites and Household Pest Adaptations.</title>
        <authorList>
            <person name="Xiong Q."/>
            <person name="Wan A.T."/>
            <person name="Liu X."/>
            <person name="Fung C.S."/>
            <person name="Xiao X."/>
            <person name="Malainual N."/>
            <person name="Hou J."/>
            <person name="Wang L."/>
            <person name="Wang M."/>
            <person name="Yang K.Y."/>
            <person name="Cui Y."/>
            <person name="Leung E.L."/>
            <person name="Nong W."/>
            <person name="Shin S.K."/>
            <person name="Au S.W."/>
            <person name="Jeong K.Y."/>
            <person name="Chew F.T."/>
            <person name="Hui J.H."/>
            <person name="Leung T.F."/>
            <person name="Tungtrongchitr A."/>
            <person name="Zhong N."/>
            <person name="Liu Z."/>
            <person name="Tsui S.K."/>
        </authorList>
    </citation>
    <scope>NUCLEOTIDE SEQUENCE [LARGE SCALE GENOMIC DNA]</scope>
    <source>
        <strain evidence="4">Derp</strain>
    </source>
</reference>
<dbReference type="PROSITE" id="PS50184">
    <property type="entry name" value="VWFC_2"/>
    <property type="match status" value="1"/>
</dbReference>
<dbReference type="SMART" id="SM00214">
    <property type="entry name" value="VWC"/>
    <property type="match status" value="1"/>
</dbReference>
<dbReference type="SUPFAM" id="SSF57603">
    <property type="entry name" value="FnI-like domain"/>
    <property type="match status" value="1"/>
</dbReference>
<accession>A0ABQ8IWU6</accession>
<feature type="region of interest" description="Disordered" evidence="1">
    <location>
        <begin position="655"/>
        <end position="765"/>
    </location>
</feature>
<evidence type="ECO:0000259" key="3">
    <source>
        <dbReference type="PROSITE" id="PS50184"/>
    </source>
</evidence>